<reference evidence="3 4" key="1">
    <citation type="submission" date="2019-03" db="EMBL/GenBank/DDBJ databases">
        <title>Jiella endophytica sp. nov., a novel endophytic bacterium isolated from root of Ficus microcarpa Linn. f.</title>
        <authorList>
            <person name="Tuo L."/>
        </authorList>
    </citation>
    <scope>NUCLEOTIDE SEQUENCE [LARGE SCALE GENOMIC DNA]</scope>
    <source>
        <strain evidence="3 4">CBS5Q-3</strain>
    </source>
</reference>
<evidence type="ECO:0000313" key="3">
    <source>
        <dbReference type="EMBL" id="TFF22114.1"/>
    </source>
</evidence>
<dbReference type="CDD" id="cd01949">
    <property type="entry name" value="GGDEF"/>
    <property type="match status" value="1"/>
</dbReference>
<dbReference type="AlphaFoldDB" id="A0A4Y8RJJ0"/>
<feature type="region of interest" description="Disordered" evidence="1">
    <location>
        <begin position="458"/>
        <end position="481"/>
    </location>
</feature>
<dbReference type="EMBL" id="SOZD01000004">
    <property type="protein sequence ID" value="TFF22114.1"/>
    <property type="molecule type" value="Genomic_DNA"/>
</dbReference>
<keyword evidence="4" id="KW-1185">Reference proteome</keyword>
<dbReference type="Gene3D" id="3.30.70.270">
    <property type="match status" value="1"/>
</dbReference>
<dbReference type="CDD" id="cd00130">
    <property type="entry name" value="PAS"/>
    <property type="match status" value="1"/>
</dbReference>
<evidence type="ECO:0000256" key="1">
    <source>
        <dbReference type="SAM" id="MobiDB-lite"/>
    </source>
</evidence>
<dbReference type="InterPro" id="IPR029787">
    <property type="entry name" value="Nucleotide_cyclase"/>
</dbReference>
<dbReference type="Gene3D" id="3.30.450.20">
    <property type="entry name" value="PAS domain"/>
    <property type="match status" value="1"/>
</dbReference>
<name>A0A4Y8RJJ0_9HYPH</name>
<dbReference type="SMART" id="SM00267">
    <property type="entry name" value="GGDEF"/>
    <property type="match status" value="1"/>
</dbReference>
<accession>A0A4Y8RJJ0</accession>
<dbReference type="PROSITE" id="PS50887">
    <property type="entry name" value="GGDEF"/>
    <property type="match status" value="1"/>
</dbReference>
<feature type="domain" description="GGDEF" evidence="2">
    <location>
        <begin position="342"/>
        <end position="477"/>
    </location>
</feature>
<dbReference type="InterPro" id="IPR052155">
    <property type="entry name" value="Biofilm_reg_signaling"/>
</dbReference>
<dbReference type="Proteomes" id="UP000298179">
    <property type="component" value="Unassembled WGS sequence"/>
</dbReference>
<dbReference type="InterPro" id="IPR000160">
    <property type="entry name" value="GGDEF_dom"/>
</dbReference>
<dbReference type="InterPro" id="IPR043128">
    <property type="entry name" value="Rev_trsase/Diguanyl_cyclase"/>
</dbReference>
<proteinExistence type="predicted"/>
<dbReference type="SUPFAM" id="SSF55073">
    <property type="entry name" value="Nucleotide cyclase"/>
    <property type="match status" value="1"/>
</dbReference>
<dbReference type="NCBIfam" id="TIGR00254">
    <property type="entry name" value="GGDEF"/>
    <property type="match status" value="1"/>
</dbReference>
<dbReference type="InterPro" id="IPR000014">
    <property type="entry name" value="PAS"/>
</dbReference>
<dbReference type="PANTHER" id="PTHR44757">
    <property type="entry name" value="DIGUANYLATE CYCLASE DGCP"/>
    <property type="match status" value="1"/>
</dbReference>
<organism evidence="3 4">
    <name type="scientific">Jiella endophytica</name>
    <dbReference type="NCBI Taxonomy" id="2558362"/>
    <lineage>
        <taxon>Bacteria</taxon>
        <taxon>Pseudomonadati</taxon>
        <taxon>Pseudomonadota</taxon>
        <taxon>Alphaproteobacteria</taxon>
        <taxon>Hyphomicrobiales</taxon>
        <taxon>Aurantimonadaceae</taxon>
        <taxon>Jiella</taxon>
    </lineage>
</organism>
<dbReference type="SUPFAM" id="SSF55785">
    <property type="entry name" value="PYP-like sensor domain (PAS domain)"/>
    <property type="match status" value="1"/>
</dbReference>
<evidence type="ECO:0000259" key="2">
    <source>
        <dbReference type="PROSITE" id="PS50887"/>
    </source>
</evidence>
<feature type="compositionally biased region" description="Basic and acidic residues" evidence="1">
    <location>
        <begin position="458"/>
        <end position="474"/>
    </location>
</feature>
<protein>
    <submittedName>
        <fullName evidence="3">Diguanylate cyclase</fullName>
    </submittedName>
</protein>
<dbReference type="PANTHER" id="PTHR44757:SF2">
    <property type="entry name" value="BIOFILM ARCHITECTURE MAINTENANCE PROTEIN MBAA"/>
    <property type="match status" value="1"/>
</dbReference>
<dbReference type="Pfam" id="PF00990">
    <property type="entry name" value="GGDEF"/>
    <property type="match status" value="1"/>
</dbReference>
<dbReference type="InterPro" id="IPR035965">
    <property type="entry name" value="PAS-like_dom_sf"/>
</dbReference>
<comment type="caution">
    <text evidence="3">The sequence shown here is derived from an EMBL/GenBank/DDBJ whole genome shotgun (WGS) entry which is preliminary data.</text>
</comment>
<evidence type="ECO:0000313" key="4">
    <source>
        <dbReference type="Proteomes" id="UP000298179"/>
    </source>
</evidence>
<sequence>MFELAPLPLWLEDFSRVKILLDGWRAAGVSDLKAYLQANLALVREAALSIRVIAVNQKTVELFEADDAADLIANLDVVFSRDMLASHMGELCQLWVRDDGFESRAVNYTLSGKRLDVQLKARILPGFEHDWSRVLLSTENVTEMEESRRLLASSEAFARGLFEHSPISLWVEDFSVVKNLMDEVRERGVTDFRTFLDVHPEFVFRCMSEIKVLDVNRHTLELFRAENRNDLLSRLGEVFRDDMEQHFREQLIDLWEGRLFQQREVVNYSLEGEELHVHMQFSVFPGRERDWSLVQVALTDITARKKAEAYLEFLGKHDILTKLYNRSFFADELNRLERKGPLPVTVIVADLNGLKIVNDTLGHAAGDALLRRAGEVLREGVQKPHCAARIGGDEFVVLMPATSEAEGAQMIAEIEGLVEVNNQFYAGPTLSFSLGQATSLDTERLEDTVKRADKRMYEEKRKHYETSGHDRREAVLGPDET</sequence>
<gene>
    <name evidence="3" type="ORF">E3C22_13200</name>
</gene>
<dbReference type="OrthoDB" id="9789238at2"/>